<dbReference type="Proteomes" id="UP001234178">
    <property type="component" value="Unassembled WGS sequence"/>
</dbReference>
<accession>A0ABR0AXB0</accession>
<evidence type="ECO:0000313" key="2">
    <source>
        <dbReference type="Proteomes" id="UP001234178"/>
    </source>
</evidence>
<protein>
    <submittedName>
        <fullName evidence="1">Uncharacterized protein</fullName>
    </submittedName>
</protein>
<gene>
    <name evidence="1" type="ORF">OUZ56_022684</name>
</gene>
<sequence length="161" mass="18349">MPRAQRKGQIVSTFVKKEPQEEIEDVITSITTLVVWSVAGGLFGQSPARNDMSKPNFSFYLDYQRSQPSATNKKHRTDNTTGALRSLDSEPMWNQKQSDLRLVMREKMCGFFFQNCDDDNVPKKETKSSLTTSFETINRGDDCLVKPHRLLTDALERPSRG</sequence>
<name>A0ABR0AXB0_9CRUS</name>
<proteinExistence type="predicted"/>
<reference evidence="1 2" key="1">
    <citation type="journal article" date="2023" name="Nucleic Acids Res.">
        <title>The hologenome of Daphnia magna reveals possible DNA methylation and microbiome-mediated evolution of the host genome.</title>
        <authorList>
            <person name="Chaturvedi A."/>
            <person name="Li X."/>
            <person name="Dhandapani V."/>
            <person name="Marshall H."/>
            <person name="Kissane S."/>
            <person name="Cuenca-Cambronero M."/>
            <person name="Asole G."/>
            <person name="Calvet F."/>
            <person name="Ruiz-Romero M."/>
            <person name="Marangio P."/>
            <person name="Guigo R."/>
            <person name="Rago D."/>
            <person name="Mirbahai L."/>
            <person name="Eastwood N."/>
            <person name="Colbourne J.K."/>
            <person name="Zhou J."/>
            <person name="Mallon E."/>
            <person name="Orsini L."/>
        </authorList>
    </citation>
    <scope>NUCLEOTIDE SEQUENCE [LARGE SCALE GENOMIC DNA]</scope>
    <source>
        <strain evidence="1">LRV0_1</strain>
    </source>
</reference>
<keyword evidence="2" id="KW-1185">Reference proteome</keyword>
<evidence type="ECO:0000313" key="1">
    <source>
        <dbReference type="EMBL" id="KAK4029715.1"/>
    </source>
</evidence>
<comment type="caution">
    <text evidence="1">The sequence shown here is derived from an EMBL/GenBank/DDBJ whole genome shotgun (WGS) entry which is preliminary data.</text>
</comment>
<dbReference type="EMBL" id="JAOYFB010000039">
    <property type="protein sequence ID" value="KAK4029715.1"/>
    <property type="molecule type" value="Genomic_DNA"/>
</dbReference>
<organism evidence="1 2">
    <name type="scientific">Daphnia magna</name>
    <dbReference type="NCBI Taxonomy" id="35525"/>
    <lineage>
        <taxon>Eukaryota</taxon>
        <taxon>Metazoa</taxon>
        <taxon>Ecdysozoa</taxon>
        <taxon>Arthropoda</taxon>
        <taxon>Crustacea</taxon>
        <taxon>Branchiopoda</taxon>
        <taxon>Diplostraca</taxon>
        <taxon>Cladocera</taxon>
        <taxon>Anomopoda</taxon>
        <taxon>Daphniidae</taxon>
        <taxon>Daphnia</taxon>
    </lineage>
</organism>